<evidence type="ECO:0000256" key="12">
    <source>
        <dbReference type="ARBA" id="ARBA00044912"/>
    </source>
</evidence>
<evidence type="ECO:0000256" key="17">
    <source>
        <dbReference type="ARBA" id="ARBA00045709"/>
    </source>
</evidence>
<keyword evidence="20" id="KW-0812">Transmembrane</keyword>
<accession>A0A4P9Y2P6</accession>
<dbReference type="Gene3D" id="1.20.1250.20">
    <property type="entry name" value="MFS general substrate transporter like domains"/>
    <property type="match status" value="1"/>
</dbReference>
<feature type="compositionally biased region" description="Polar residues" evidence="19">
    <location>
        <begin position="264"/>
        <end position="275"/>
    </location>
</feature>
<proteinExistence type="predicted"/>
<protein>
    <recommendedName>
        <fullName evidence="15">Lysosomal dipeptide transporter MFSD1</fullName>
    </recommendedName>
    <alternativeName>
        <fullName evidence="16">Major facilitator superfamily domain-containing protein 1</fullName>
    </alternativeName>
</protein>
<evidence type="ECO:0000256" key="10">
    <source>
        <dbReference type="ARBA" id="ARBA00044900"/>
    </source>
</evidence>
<dbReference type="AlphaFoldDB" id="A0A4P9Y2P6"/>
<evidence type="ECO:0000256" key="4">
    <source>
        <dbReference type="ARBA" id="ARBA00044881"/>
    </source>
</evidence>
<dbReference type="PANTHER" id="PTHR23512:SF12">
    <property type="entry name" value="TRANSPORTER, PUTATIVE (AFU_ORTHOLOGUE AFUA_4G00260)-RELATED"/>
    <property type="match status" value="1"/>
</dbReference>
<evidence type="ECO:0000256" key="20">
    <source>
        <dbReference type="SAM" id="Phobius"/>
    </source>
</evidence>
<comment type="catalytic activity">
    <reaction evidence="7">
        <text>L-alpha-aminoacyl-L-lysine(out) = L-alpha-aminoacyl-L-lysine(in)</text>
        <dbReference type="Rhea" id="RHEA:79383"/>
        <dbReference type="ChEBI" id="CHEBI:229966"/>
    </reaction>
</comment>
<keyword evidence="22" id="KW-1185">Reference proteome</keyword>
<dbReference type="OrthoDB" id="10255148at2759"/>
<feature type="compositionally biased region" description="Acidic residues" evidence="19">
    <location>
        <begin position="31"/>
        <end position="44"/>
    </location>
</feature>
<evidence type="ECO:0000256" key="19">
    <source>
        <dbReference type="SAM" id="MobiDB-lite"/>
    </source>
</evidence>
<dbReference type="InterPro" id="IPR011701">
    <property type="entry name" value="MFS"/>
</dbReference>
<comment type="catalytic activity">
    <reaction evidence="10">
        <text>L-lysyl-L-lysine(out) = L-lysyl-L-lysine(in)</text>
        <dbReference type="Rhea" id="RHEA:79403"/>
        <dbReference type="ChEBI" id="CHEBI:229956"/>
    </reaction>
</comment>
<evidence type="ECO:0000313" key="21">
    <source>
        <dbReference type="EMBL" id="RKP13186.1"/>
    </source>
</evidence>
<keyword evidence="20" id="KW-1133">Transmembrane helix</keyword>
<evidence type="ECO:0000256" key="9">
    <source>
        <dbReference type="ARBA" id="ARBA00044899"/>
    </source>
</evidence>
<evidence type="ECO:0000256" key="2">
    <source>
        <dbReference type="ARBA" id="ARBA00044876"/>
    </source>
</evidence>
<dbReference type="GO" id="GO:0022857">
    <property type="term" value="F:transmembrane transporter activity"/>
    <property type="evidence" value="ECO:0007669"/>
    <property type="project" value="InterPro"/>
</dbReference>
<reference evidence="22" key="1">
    <citation type="journal article" date="2018" name="Nat. Microbiol.">
        <title>Leveraging single-cell genomics to expand the fungal tree of life.</title>
        <authorList>
            <person name="Ahrendt S.R."/>
            <person name="Quandt C.A."/>
            <person name="Ciobanu D."/>
            <person name="Clum A."/>
            <person name="Salamov A."/>
            <person name="Andreopoulos B."/>
            <person name="Cheng J.F."/>
            <person name="Woyke T."/>
            <person name="Pelin A."/>
            <person name="Henrissat B."/>
            <person name="Reynolds N.K."/>
            <person name="Benny G.L."/>
            <person name="Smith M.E."/>
            <person name="James T.Y."/>
            <person name="Grigoriev I.V."/>
        </authorList>
    </citation>
    <scope>NUCLEOTIDE SEQUENCE [LARGE SCALE GENOMIC DNA]</scope>
</reference>
<feature type="transmembrane region" description="Helical" evidence="20">
    <location>
        <begin position="51"/>
        <end position="72"/>
    </location>
</feature>
<feature type="transmembrane region" description="Helical" evidence="20">
    <location>
        <begin position="295"/>
        <end position="316"/>
    </location>
</feature>
<comment type="catalytic activity">
    <reaction evidence="4">
        <text>L-alpha-aminoacyl-L-arginine(out) = L-alpha-aminoacyl-L-arginine(in)</text>
        <dbReference type="Rhea" id="RHEA:79367"/>
        <dbReference type="ChEBI" id="CHEBI:229968"/>
    </reaction>
</comment>
<evidence type="ECO:0000256" key="18">
    <source>
        <dbReference type="ARBA" id="ARBA00046376"/>
    </source>
</evidence>
<comment type="catalytic activity">
    <reaction evidence="11">
        <text>L-arginyl-glycine(out) = L-arginyl-glycine(in)</text>
        <dbReference type="Rhea" id="RHEA:79391"/>
        <dbReference type="ChEBI" id="CHEBI:229955"/>
    </reaction>
</comment>
<evidence type="ECO:0000256" key="1">
    <source>
        <dbReference type="ARBA" id="ARBA00004141"/>
    </source>
</evidence>
<dbReference type="Pfam" id="PF07690">
    <property type="entry name" value="MFS_1"/>
    <property type="match status" value="1"/>
</dbReference>
<keyword evidence="20" id="KW-0472">Membrane</keyword>
<evidence type="ECO:0000256" key="6">
    <source>
        <dbReference type="ARBA" id="ARBA00044891"/>
    </source>
</evidence>
<evidence type="ECO:0000313" key="22">
    <source>
        <dbReference type="Proteomes" id="UP000267251"/>
    </source>
</evidence>
<dbReference type="InterPro" id="IPR052187">
    <property type="entry name" value="MFSD1"/>
</dbReference>
<comment type="catalytic activity">
    <reaction evidence="13">
        <text>L-alanyl-L-lysine(out) = L-alanyl-L-lysine(in)</text>
        <dbReference type="Rhea" id="RHEA:79415"/>
        <dbReference type="ChEBI" id="CHEBI:192470"/>
    </reaction>
</comment>
<comment type="catalytic activity">
    <reaction evidence="2">
        <text>L-lysyl-L-alanine(out) = L-lysyl-L-alanine(in)</text>
        <dbReference type="Rhea" id="RHEA:79399"/>
        <dbReference type="ChEBI" id="CHEBI:229954"/>
    </reaction>
</comment>
<sequence length="501" mass="53310">MTLTPQGGKRSPSAYLPLSTLSPRETWSLSENEEEEREEEEEEEPIISNKILIYQYTALICACLIGTGSHFANHTIGPLKPYLKEELGLDNTHFGTLQASLSLLSTLTPLVGGWMADQVGIGPSAVLSSFLVLLGQTCVAIGVEARSFVIVLLGYCIQSVGSGGVIPVLESMLSRTYDHHHLSTTLGFYLSFGKLVSFMAAGLALPLRRLTGGWTGAVFWLSTLLCLLSFLVACYYTGRAKHSPKLPTTPPSASPLSPIEPCSISPTGRSTSSPGEASLETEDEDEMLEQGEPSLPLTSILTVPVIWYLVITYLLGACWTPFLHLSTTIFTEVQGVPEETAAWLSSSILALPILGNPPSATLGPVVAILSALCMALALSCTPLALVAVASTLRTHRVGLLLGLHRVVDMSGSVGMSVGAGLLQDAQGGRYRPVLETWTILGFLGLAAALSFPVPLISWDGPGRGVRVGGILFIATSVLLAWTLFLYGSFLHSSLGHGDPHR</sequence>
<organism evidence="21 22">
    <name type="scientific">Piptocephalis cylindrospora</name>
    <dbReference type="NCBI Taxonomy" id="1907219"/>
    <lineage>
        <taxon>Eukaryota</taxon>
        <taxon>Fungi</taxon>
        <taxon>Fungi incertae sedis</taxon>
        <taxon>Zoopagomycota</taxon>
        <taxon>Zoopagomycotina</taxon>
        <taxon>Zoopagomycetes</taxon>
        <taxon>Zoopagales</taxon>
        <taxon>Piptocephalidaceae</taxon>
        <taxon>Piptocephalis</taxon>
    </lineage>
</organism>
<dbReference type="PANTHER" id="PTHR23512">
    <property type="entry name" value="MAJOR FACILITATOR SUPERFAMILY DOMAIN-CONTAINING PROTEIN 1"/>
    <property type="match status" value="1"/>
</dbReference>
<feature type="transmembrane region" description="Helical" evidence="20">
    <location>
        <begin position="149"/>
        <end position="169"/>
    </location>
</feature>
<evidence type="ECO:0000256" key="5">
    <source>
        <dbReference type="ARBA" id="ARBA00044884"/>
    </source>
</evidence>
<dbReference type="CDD" id="cd06174">
    <property type="entry name" value="MFS"/>
    <property type="match status" value="1"/>
</dbReference>
<comment type="subcellular location">
    <subcellularLocation>
        <location evidence="1">Membrane</location>
        <topology evidence="1">Multi-pass membrane protein</topology>
    </subcellularLocation>
</comment>
<evidence type="ECO:0000256" key="14">
    <source>
        <dbReference type="ARBA" id="ARBA00044924"/>
    </source>
</evidence>
<feature type="transmembrane region" description="Helical" evidence="20">
    <location>
        <begin position="437"/>
        <end position="458"/>
    </location>
</feature>
<feature type="region of interest" description="Disordered" evidence="19">
    <location>
        <begin position="1"/>
        <end position="44"/>
    </location>
</feature>
<comment type="catalytic activity">
    <reaction evidence="8">
        <text>L-aspartyl-L-lysine(out) = L-aspartyl-L-lysine(in)</text>
        <dbReference type="Rhea" id="RHEA:79411"/>
        <dbReference type="ChEBI" id="CHEBI:229953"/>
    </reaction>
</comment>
<feature type="transmembrane region" description="Helical" evidence="20">
    <location>
        <begin position="181"/>
        <end position="205"/>
    </location>
</feature>
<evidence type="ECO:0000256" key="7">
    <source>
        <dbReference type="ARBA" id="ARBA00044893"/>
    </source>
</evidence>
<feature type="transmembrane region" description="Helical" evidence="20">
    <location>
        <begin position="92"/>
        <end position="112"/>
    </location>
</feature>
<feature type="transmembrane region" description="Helical" evidence="20">
    <location>
        <begin position="124"/>
        <end position="143"/>
    </location>
</feature>
<comment type="catalytic activity">
    <reaction evidence="9">
        <text>L-arginyl-L-alpha-amino acid(out) = L-arginyl-L-alpha-amino acid(in)</text>
        <dbReference type="Rhea" id="RHEA:79371"/>
        <dbReference type="ChEBI" id="CHEBI:84315"/>
    </reaction>
</comment>
<evidence type="ECO:0000256" key="16">
    <source>
        <dbReference type="ARBA" id="ARBA00045018"/>
    </source>
</evidence>
<comment type="function">
    <text evidence="17">Lysosomal dipeptide uniporter that selectively exports lysine, arginine or histidine-containing dipeptides with a net positive charge from the lysosome lumen into the cytosol. Could play a role in a specific type of protein O-glycosylation indirectly regulating macrophages migration and tissue invasion. Also essential for liver homeostasis.</text>
</comment>
<evidence type="ECO:0000256" key="3">
    <source>
        <dbReference type="ARBA" id="ARBA00044878"/>
    </source>
</evidence>
<dbReference type="InterPro" id="IPR036259">
    <property type="entry name" value="MFS_trans_sf"/>
</dbReference>
<feature type="transmembrane region" description="Helical" evidence="20">
    <location>
        <begin position="470"/>
        <end position="489"/>
    </location>
</feature>
<comment type="catalytic activity">
    <reaction evidence="6">
        <text>L-lysyl-L-alpha-amino acid(out) = L-lysyl-L-alpha-amino acid(in)</text>
        <dbReference type="Rhea" id="RHEA:79387"/>
        <dbReference type="ChEBI" id="CHEBI:229965"/>
    </reaction>
</comment>
<comment type="catalytic activity">
    <reaction evidence="5">
        <text>L-alpha-aminoacyl-L-histidine(out) = L-alpha-aminoacyl-L-histidine(in)</text>
        <dbReference type="Rhea" id="RHEA:79375"/>
        <dbReference type="ChEBI" id="CHEBI:229967"/>
    </reaction>
</comment>
<dbReference type="EMBL" id="KZ988087">
    <property type="protein sequence ID" value="RKP13186.1"/>
    <property type="molecule type" value="Genomic_DNA"/>
</dbReference>
<dbReference type="Proteomes" id="UP000267251">
    <property type="component" value="Unassembled WGS sequence"/>
</dbReference>
<feature type="compositionally biased region" description="Polar residues" evidence="19">
    <location>
        <begin position="19"/>
        <end position="30"/>
    </location>
</feature>
<comment type="catalytic activity">
    <reaction evidence="3">
        <text>L-histidyl-glycine(out) = L-histidyl-glycine(in)</text>
        <dbReference type="Rhea" id="RHEA:79395"/>
        <dbReference type="ChEBI" id="CHEBI:229957"/>
    </reaction>
</comment>
<name>A0A4P9Y2P6_9FUNG</name>
<feature type="transmembrane region" description="Helical" evidence="20">
    <location>
        <begin position="365"/>
        <end position="390"/>
    </location>
</feature>
<comment type="catalytic activity">
    <reaction evidence="12">
        <text>L-histidyl-L-alpha-amino acid(out) = L-histidyl-L-alpha-amino acid(in)</text>
        <dbReference type="Rhea" id="RHEA:79379"/>
        <dbReference type="ChEBI" id="CHEBI:229964"/>
    </reaction>
</comment>
<gene>
    <name evidence="21" type="ORF">BJ684DRAFT_20309</name>
</gene>
<comment type="subunit">
    <text evidence="18">Homodimer. Interacts with lysosomal protein GLMP (via lumenal domain); the interaction starts while both proteins are still in the endoplasmic reticulum and is required for stabilization of MFSD1 in lysosomes but has no direct effect on its targeting to lysosomes or transporter activity.</text>
</comment>
<evidence type="ECO:0000256" key="15">
    <source>
        <dbReference type="ARBA" id="ARBA00044985"/>
    </source>
</evidence>
<dbReference type="SUPFAM" id="SSF103473">
    <property type="entry name" value="MFS general substrate transporter"/>
    <property type="match status" value="1"/>
</dbReference>
<feature type="transmembrane region" description="Helical" evidence="20">
    <location>
        <begin position="217"/>
        <end position="236"/>
    </location>
</feature>
<comment type="catalytic activity">
    <reaction evidence="14">
        <text>L-lysyl-glycine(out) = L-lysyl-glycine(in)</text>
        <dbReference type="Rhea" id="RHEA:79407"/>
        <dbReference type="ChEBI" id="CHEBI:191202"/>
    </reaction>
</comment>
<evidence type="ECO:0000256" key="8">
    <source>
        <dbReference type="ARBA" id="ARBA00044898"/>
    </source>
</evidence>
<evidence type="ECO:0000256" key="13">
    <source>
        <dbReference type="ARBA" id="ARBA00044919"/>
    </source>
</evidence>
<feature type="compositionally biased region" description="Acidic residues" evidence="19">
    <location>
        <begin position="279"/>
        <end position="289"/>
    </location>
</feature>
<feature type="region of interest" description="Disordered" evidence="19">
    <location>
        <begin position="242"/>
        <end position="291"/>
    </location>
</feature>
<evidence type="ECO:0000256" key="11">
    <source>
        <dbReference type="ARBA" id="ARBA00044903"/>
    </source>
</evidence>
<dbReference type="GO" id="GO:0016020">
    <property type="term" value="C:membrane"/>
    <property type="evidence" value="ECO:0007669"/>
    <property type="project" value="UniProtKB-SubCell"/>
</dbReference>